<gene>
    <name evidence="5" type="ORF">DFP81_11850</name>
</gene>
<dbReference type="PANTHER" id="PTHR43537:SF5">
    <property type="entry name" value="UXU OPERON TRANSCRIPTIONAL REGULATOR"/>
    <property type="match status" value="1"/>
</dbReference>
<dbReference type="PANTHER" id="PTHR43537">
    <property type="entry name" value="TRANSCRIPTIONAL REGULATOR, GNTR FAMILY"/>
    <property type="match status" value="1"/>
</dbReference>
<dbReference type="OrthoDB" id="9028214at2"/>
<reference evidence="5 6" key="1">
    <citation type="submission" date="2018-08" db="EMBL/GenBank/DDBJ databases">
        <title>Genomic Encyclopedia of Type Strains, Phase III (KMG-III): the genomes of soil and plant-associated and newly described type strains.</title>
        <authorList>
            <person name="Whitman W."/>
        </authorList>
    </citation>
    <scope>NUCLEOTIDE SEQUENCE [LARGE SCALE GENOMIC DNA]</scope>
    <source>
        <strain evidence="5 6">CECT 7375</strain>
    </source>
</reference>
<dbReference type="SMART" id="SM00345">
    <property type="entry name" value="HTH_GNTR"/>
    <property type="match status" value="1"/>
</dbReference>
<name>A0A3E0DBS9_9GAMM</name>
<dbReference type="GO" id="GO:0003700">
    <property type="term" value="F:DNA-binding transcription factor activity"/>
    <property type="evidence" value="ECO:0007669"/>
    <property type="project" value="InterPro"/>
</dbReference>
<dbReference type="CDD" id="cd07377">
    <property type="entry name" value="WHTH_GntR"/>
    <property type="match status" value="1"/>
</dbReference>
<dbReference type="GO" id="GO:0003677">
    <property type="term" value="F:DNA binding"/>
    <property type="evidence" value="ECO:0007669"/>
    <property type="project" value="UniProtKB-KW"/>
</dbReference>
<dbReference type="SMART" id="SM00895">
    <property type="entry name" value="FCD"/>
    <property type="match status" value="1"/>
</dbReference>
<keyword evidence="2" id="KW-0238">DNA-binding</keyword>
<dbReference type="InterPro" id="IPR036388">
    <property type="entry name" value="WH-like_DNA-bd_sf"/>
</dbReference>
<dbReference type="Proteomes" id="UP000256542">
    <property type="component" value="Unassembled WGS sequence"/>
</dbReference>
<evidence type="ECO:0000256" key="2">
    <source>
        <dbReference type="ARBA" id="ARBA00023125"/>
    </source>
</evidence>
<keyword evidence="6" id="KW-1185">Reference proteome</keyword>
<feature type="domain" description="HTH gntR-type" evidence="4">
    <location>
        <begin position="5"/>
        <end position="73"/>
    </location>
</feature>
<keyword evidence="1" id="KW-0805">Transcription regulation</keyword>
<organism evidence="5 6">
    <name type="scientific">Marinomonas pollencensis</name>
    <dbReference type="NCBI Taxonomy" id="491954"/>
    <lineage>
        <taxon>Bacteria</taxon>
        <taxon>Pseudomonadati</taxon>
        <taxon>Pseudomonadota</taxon>
        <taxon>Gammaproteobacteria</taxon>
        <taxon>Oceanospirillales</taxon>
        <taxon>Oceanospirillaceae</taxon>
        <taxon>Marinomonas</taxon>
    </lineage>
</organism>
<accession>A0A3E0DBS9</accession>
<dbReference type="InterPro" id="IPR036390">
    <property type="entry name" value="WH_DNA-bd_sf"/>
</dbReference>
<dbReference type="InterPro" id="IPR008920">
    <property type="entry name" value="TF_FadR/GntR_C"/>
</dbReference>
<dbReference type="Pfam" id="PF07729">
    <property type="entry name" value="FCD"/>
    <property type="match status" value="1"/>
</dbReference>
<dbReference type="AlphaFoldDB" id="A0A3E0DBS9"/>
<keyword evidence="3" id="KW-0804">Transcription</keyword>
<dbReference type="InterPro" id="IPR000524">
    <property type="entry name" value="Tscrpt_reg_HTH_GntR"/>
</dbReference>
<dbReference type="Gene3D" id="1.20.120.530">
    <property type="entry name" value="GntR ligand-binding domain-like"/>
    <property type="match status" value="1"/>
</dbReference>
<dbReference type="Pfam" id="PF00392">
    <property type="entry name" value="GntR"/>
    <property type="match status" value="1"/>
</dbReference>
<evidence type="ECO:0000256" key="3">
    <source>
        <dbReference type="ARBA" id="ARBA00023163"/>
    </source>
</evidence>
<dbReference type="PROSITE" id="PS50949">
    <property type="entry name" value="HTH_GNTR"/>
    <property type="match status" value="1"/>
</dbReference>
<evidence type="ECO:0000313" key="5">
    <source>
        <dbReference type="EMBL" id="REG79555.1"/>
    </source>
</evidence>
<sequence>MSFSGRRYQQVAKQIRNTLLSGELPVGGRLPSERDLSERYGASRATIREAIIMLELQGLVEVKQGSGIFFVENVDNNSLIGEAESSIGPFELLQARQLLETNIASFAATQITAAHVREMRALLKAQEEEINGDSKRFNELDHNFHMVIADATQNNMLIQMAQSMWDSVRTENPLWDALNAQYFHEKRLQSLWLSDHKNILIALQKRSPQETKQAVWQHIENAKKELFKVSNVEEPDFEGYLFAANAVPTLNNDIE</sequence>
<comment type="caution">
    <text evidence="5">The sequence shown here is derived from an EMBL/GenBank/DDBJ whole genome shotgun (WGS) entry which is preliminary data.</text>
</comment>
<protein>
    <submittedName>
        <fullName evidence="5">GntR family transcriptional regulator</fullName>
    </submittedName>
</protein>
<evidence type="ECO:0000313" key="6">
    <source>
        <dbReference type="Proteomes" id="UP000256542"/>
    </source>
</evidence>
<dbReference type="InterPro" id="IPR011711">
    <property type="entry name" value="GntR_C"/>
</dbReference>
<evidence type="ECO:0000256" key="1">
    <source>
        <dbReference type="ARBA" id="ARBA00023015"/>
    </source>
</evidence>
<evidence type="ECO:0000259" key="4">
    <source>
        <dbReference type="PROSITE" id="PS50949"/>
    </source>
</evidence>
<dbReference type="PRINTS" id="PR00035">
    <property type="entry name" value="HTHGNTR"/>
</dbReference>
<dbReference type="EMBL" id="QUNG01000018">
    <property type="protein sequence ID" value="REG79555.1"/>
    <property type="molecule type" value="Genomic_DNA"/>
</dbReference>
<dbReference type="SUPFAM" id="SSF46785">
    <property type="entry name" value="Winged helix' DNA-binding domain"/>
    <property type="match status" value="1"/>
</dbReference>
<dbReference type="RefSeq" id="WP_115899103.1">
    <property type="nucleotide sequence ID" value="NZ_QUNG01000018.1"/>
</dbReference>
<proteinExistence type="predicted"/>
<dbReference type="Gene3D" id="1.10.10.10">
    <property type="entry name" value="Winged helix-like DNA-binding domain superfamily/Winged helix DNA-binding domain"/>
    <property type="match status" value="1"/>
</dbReference>
<dbReference type="SUPFAM" id="SSF48008">
    <property type="entry name" value="GntR ligand-binding domain-like"/>
    <property type="match status" value="1"/>
</dbReference>